<evidence type="ECO:0000313" key="2">
    <source>
        <dbReference type="Proteomes" id="UP000256873"/>
    </source>
</evidence>
<reference evidence="1 2" key="1">
    <citation type="submission" date="2017-10" db="EMBL/GenBank/DDBJ databases">
        <title>A large-scale comparative metagenomic study reveals the eutrophication-driven functional interactions in six Microcystis-epibionts communities.</title>
        <authorList>
            <person name="Li Q."/>
            <person name="Lin F."/>
        </authorList>
    </citation>
    <scope>NUCLEOTIDE SEQUENCE [LARGE SCALE GENOMIC DNA]</scope>
    <source>
        <strain evidence="1">TF09</strain>
    </source>
</reference>
<comment type="caution">
    <text evidence="1">The sequence shown here is derived from an EMBL/GenBank/DDBJ whole genome shotgun (WGS) entry which is preliminary data.</text>
</comment>
<evidence type="ECO:0000313" key="1">
    <source>
        <dbReference type="EMBL" id="REJ38602.1"/>
    </source>
</evidence>
<dbReference type="Proteomes" id="UP000256873">
    <property type="component" value="Unassembled WGS sequence"/>
</dbReference>
<dbReference type="AlphaFoldDB" id="A0A3E0KUK3"/>
<sequence>MTQNNTGQPKAIDTLNEVNQKLTELSRKRELTIREALDWTDRIGNLAQRAAQVLDLENRPQETIDLYGRVADVFKETAAKVPNNYQHLIESIARTWQLSADSKRTALARPTTPKSITLPSLPLGRKRPISGYSKPLTIVSGIQSEKPQTSTYKVTIVTPTQGRTSRVMAARRIPESSNSLLRGITKDSLR</sequence>
<accession>A0A3E0KUK3</accession>
<protein>
    <submittedName>
        <fullName evidence="1">Uncharacterized protein</fullName>
    </submittedName>
</protein>
<dbReference type="EMBL" id="QQWC01000011">
    <property type="protein sequence ID" value="REJ38602.1"/>
    <property type="molecule type" value="Genomic_DNA"/>
</dbReference>
<gene>
    <name evidence="1" type="ORF">DWQ54_25815</name>
</gene>
<proteinExistence type="predicted"/>
<name>A0A3E0KUK3_9CHRO</name>
<organism evidence="1 2">
    <name type="scientific">Microcystis flos-aquae TF09</name>
    <dbReference type="NCBI Taxonomy" id="2060473"/>
    <lineage>
        <taxon>Bacteria</taxon>
        <taxon>Bacillati</taxon>
        <taxon>Cyanobacteriota</taxon>
        <taxon>Cyanophyceae</taxon>
        <taxon>Oscillatoriophycideae</taxon>
        <taxon>Chroococcales</taxon>
        <taxon>Microcystaceae</taxon>
        <taxon>Microcystis</taxon>
    </lineage>
</organism>